<dbReference type="Pfam" id="PF01386">
    <property type="entry name" value="Ribosomal_L25p"/>
    <property type="match status" value="1"/>
</dbReference>
<dbReference type="SUPFAM" id="SSF50715">
    <property type="entry name" value="Ribosomal protein L25-like"/>
    <property type="match status" value="1"/>
</dbReference>
<keyword evidence="3 5" id="KW-0689">Ribosomal protein</keyword>
<evidence type="ECO:0000259" key="7">
    <source>
        <dbReference type="Pfam" id="PF01386"/>
    </source>
</evidence>
<dbReference type="PANTHER" id="PTHR33284">
    <property type="entry name" value="RIBOSOMAL PROTEIN L25/GLN-TRNA SYNTHETASE, ANTI-CODON-BINDING DOMAIN-CONTAINING PROTEIN"/>
    <property type="match status" value="1"/>
</dbReference>
<dbReference type="AlphaFoldDB" id="A0A518GDN1"/>
<feature type="compositionally biased region" description="Acidic residues" evidence="6">
    <location>
        <begin position="184"/>
        <end position="193"/>
    </location>
</feature>
<dbReference type="GO" id="GO:0003735">
    <property type="term" value="F:structural constituent of ribosome"/>
    <property type="evidence" value="ECO:0007669"/>
    <property type="project" value="InterPro"/>
</dbReference>
<evidence type="ECO:0000256" key="1">
    <source>
        <dbReference type="ARBA" id="ARBA00022730"/>
    </source>
</evidence>
<dbReference type="InterPro" id="IPR001021">
    <property type="entry name" value="Ribosomal_bL25_long"/>
</dbReference>
<dbReference type="PANTHER" id="PTHR33284:SF1">
    <property type="entry name" value="RIBOSOMAL PROTEIN L25_GLN-TRNA SYNTHETASE, ANTI-CODON-BINDING DOMAIN-CONTAINING PROTEIN"/>
    <property type="match status" value="1"/>
</dbReference>
<dbReference type="GO" id="GO:0008097">
    <property type="term" value="F:5S rRNA binding"/>
    <property type="evidence" value="ECO:0007669"/>
    <property type="project" value="InterPro"/>
</dbReference>
<protein>
    <recommendedName>
        <fullName evidence="5">Large ribosomal subunit protein bL25</fullName>
    </recommendedName>
    <alternativeName>
        <fullName evidence="5">General stress protein CTC</fullName>
    </alternativeName>
</protein>
<dbReference type="KEGG" id="ahel:Q31a_50870"/>
<sequence>MSSETIEVKKREQVGTAACNKLRATGYVPANLYGHGEANVNLAVRHDAIGNVIKHGTKILALTGDISDTALLRDVQWDAFGMEVLHVDFTRVSKGESVEVTLPLHLHGEAPGTSQGGILGHVLHELTILCPASAVPEDLQVNIAKLNLGEAIHASEIEIPAGASLVTDGGELVVHIVKPAGATEDADAADEPEVIGQADKQEDAN</sequence>
<comment type="similarity">
    <text evidence="5">Belongs to the bacterial ribosomal protein bL25 family. CTC subfamily.</text>
</comment>
<feature type="region of interest" description="Disordered" evidence="6">
    <location>
        <begin position="182"/>
        <end position="205"/>
    </location>
</feature>
<organism evidence="9 10">
    <name type="scientific">Aureliella helgolandensis</name>
    <dbReference type="NCBI Taxonomy" id="2527968"/>
    <lineage>
        <taxon>Bacteria</taxon>
        <taxon>Pseudomonadati</taxon>
        <taxon>Planctomycetota</taxon>
        <taxon>Planctomycetia</taxon>
        <taxon>Pirellulales</taxon>
        <taxon>Pirellulaceae</taxon>
        <taxon>Aureliella</taxon>
    </lineage>
</organism>
<dbReference type="InterPro" id="IPR020056">
    <property type="entry name" value="Rbsml_bL25/Gln-tRNA_synth_N"/>
</dbReference>
<evidence type="ECO:0000259" key="8">
    <source>
        <dbReference type="Pfam" id="PF14693"/>
    </source>
</evidence>
<name>A0A518GDN1_9BACT</name>
<comment type="subunit">
    <text evidence="5">Part of the 50S ribosomal subunit; part of the 5S rRNA/L5/L18/L25 subcomplex. Contacts the 5S rRNA. Binds to the 5S rRNA independently of L5 and L18.</text>
</comment>
<dbReference type="Pfam" id="PF14693">
    <property type="entry name" value="Ribosomal_TL5_C"/>
    <property type="match status" value="1"/>
</dbReference>
<evidence type="ECO:0000256" key="6">
    <source>
        <dbReference type="SAM" id="MobiDB-lite"/>
    </source>
</evidence>
<dbReference type="InterPro" id="IPR020930">
    <property type="entry name" value="Ribosomal_uL5_bac-type"/>
</dbReference>
<keyword evidence="1 5" id="KW-0699">rRNA-binding</keyword>
<dbReference type="InterPro" id="IPR011035">
    <property type="entry name" value="Ribosomal_bL25/Gln-tRNA_synth"/>
</dbReference>
<keyword evidence="2 5" id="KW-0694">RNA-binding</keyword>
<accession>A0A518GDN1</accession>
<dbReference type="GO" id="GO:0006412">
    <property type="term" value="P:translation"/>
    <property type="evidence" value="ECO:0007669"/>
    <property type="project" value="UniProtKB-UniRule"/>
</dbReference>
<dbReference type="Gene3D" id="2.170.120.20">
    <property type="entry name" value="Ribosomal protein L25, beta domain"/>
    <property type="match status" value="1"/>
</dbReference>
<dbReference type="InterPro" id="IPR029751">
    <property type="entry name" value="Ribosomal_L25_dom"/>
</dbReference>
<dbReference type="NCBIfam" id="TIGR00731">
    <property type="entry name" value="bL25_bact_ctc"/>
    <property type="match status" value="1"/>
</dbReference>
<dbReference type="Proteomes" id="UP000318017">
    <property type="component" value="Chromosome"/>
</dbReference>
<dbReference type="GO" id="GO:0022625">
    <property type="term" value="C:cytosolic large ribosomal subunit"/>
    <property type="evidence" value="ECO:0007669"/>
    <property type="project" value="TreeGrafter"/>
</dbReference>
<evidence type="ECO:0000256" key="2">
    <source>
        <dbReference type="ARBA" id="ARBA00022884"/>
    </source>
</evidence>
<evidence type="ECO:0000256" key="5">
    <source>
        <dbReference type="HAMAP-Rule" id="MF_01334"/>
    </source>
</evidence>
<feature type="domain" description="Large ribosomal subunit protein bL25 beta" evidence="8">
    <location>
        <begin position="98"/>
        <end position="179"/>
    </location>
</feature>
<dbReference type="OrthoDB" id="9790002at2"/>
<reference evidence="9 10" key="1">
    <citation type="submission" date="2019-02" db="EMBL/GenBank/DDBJ databases">
        <title>Deep-cultivation of Planctomycetes and their phenomic and genomic characterization uncovers novel biology.</title>
        <authorList>
            <person name="Wiegand S."/>
            <person name="Jogler M."/>
            <person name="Boedeker C."/>
            <person name="Pinto D."/>
            <person name="Vollmers J."/>
            <person name="Rivas-Marin E."/>
            <person name="Kohn T."/>
            <person name="Peeters S.H."/>
            <person name="Heuer A."/>
            <person name="Rast P."/>
            <person name="Oberbeckmann S."/>
            <person name="Bunk B."/>
            <person name="Jeske O."/>
            <person name="Meyerdierks A."/>
            <person name="Storesund J.E."/>
            <person name="Kallscheuer N."/>
            <person name="Luecker S."/>
            <person name="Lage O.M."/>
            <person name="Pohl T."/>
            <person name="Merkel B.J."/>
            <person name="Hornburger P."/>
            <person name="Mueller R.-W."/>
            <person name="Bruemmer F."/>
            <person name="Labrenz M."/>
            <person name="Spormann A.M."/>
            <person name="Op den Camp H."/>
            <person name="Overmann J."/>
            <person name="Amann R."/>
            <person name="Jetten M.S.M."/>
            <person name="Mascher T."/>
            <person name="Medema M.H."/>
            <person name="Devos D.P."/>
            <person name="Kaster A.-K."/>
            <person name="Ovreas L."/>
            <person name="Rohde M."/>
            <person name="Galperin M.Y."/>
            <person name="Jogler C."/>
        </authorList>
    </citation>
    <scope>NUCLEOTIDE SEQUENCE [LARGE SCALE GENOMIC DNA]</scope>
    <source>
        <strain evidence="9 10">Q31a</strain>
    </source>
</reference>
<dbReference type="CDD" id="cd00495">
    <property type="entry name" value="Ribosomal_L25_TL5_CTC"/>
    <property type="match status" value="1"/>
</dbReference>
<proteinExistence type="inferred from homology"/>
<feature type="domain" description="Large ribosomal subunit protein bL25 L25" evidence="7">
    <location>
        <begin position="6"/>
        <end position="89"/>
    </location>
</feature>
<evidence type="ECO:0000256" key="3">
    <source>
        <dbReference type="ARBA" id="ARBA00022980"/>
    </source>
</evidence>
<evidence type="ECO:0000313" key="9">
    <source>
        <dbReference type="EMBL" id="QDV26709.1"/>
    </source>
</evidence>
<dbReference type="InterPro" id="IPR037121">
    <property type="entry name" value="Ribosomal_bL25_C"/>
</dbReference>
<dbReference type="EMBL" id="CP036298">
    <property type="protein sequence ID" value="QDV26709.1"/>
    <property type="molecule type" value="Genomic_DNA"/>
</dbReference>
<keyword evidence="10" id="KW-1185">Reference proteome</keyword>
<keyword evidence="4 5" id="KW-0687">Ribonucleoprotein</keyword>
<dbReference type="InterPro" id="IPR020057">
    <property type="entry name" value="Ribosomal_bL25_b-dom"/>
</dbReference>
<gene>
    <name evidence="5 9" type="primary">rplY</name>
    <name evidence="5" type="synonym">ctc</name>
    <name evidence="9" type="ORF">Q31a_50870</name>
</gene>
<comment type="function">
    <text evidence="5">This is one of the proteins that binds to the 5S RNA in the ribosome where it forms part of the central protuberance.</text>
</comment>
<dbReference type="Gene3D" id="2.40.240.10">
    <property type="entry name" value="Ribosomal Protein L25, Chain P"/>
    <property type="match status" value="1"/>
</dbReference>
<evidence type="ECO:0000256" key="4">
    <source>
        <dbReference type="ARBA" id="ARBA00023274"/>
    </source>
</evidence>
<evidence type="ECO:0000313" key="10">
    <source>
        <dbReference type="Proteomes" id="UP000318017"/>
    </source>
</evidence>
<dbReference type="HAMAP" id="MF_01334">
    <property type="entry name" value="Ribosomal_bL25_CTC"/>
    <property type="match status" value="1"/>
</dbReference>
<dbReference type="RefSeq" id="WP_145083003.1">
    <property type="nucleotide sequence ID" value="NZ_CP036298.1"/>
</dbReference>